<keyword evidence="6 11" id="KW-0547">Nucleotide-binding</keyword>
<dbReference type="PRINTS" id="PR00300">
    <property type="entry name" value="CLPPROTEASEA"/>
</dbReference>
<dbReference type="Pfam" id="PF12169">
    <property type="entry name" value="DNA_pol3_gamma3"/>
    <property type="match status" value="1"/>
</dbReference>
<keyword evidence="2 11" id="KW-0808">Transferase</keyword>
<dbReference type="SUPFAM" id="SSF52540">
    <property type="entry name" value="P-loop containing nucleoside triphosphate hydrolases"/>
    <property type="match status" value="1"/>
</dbReference>
<evidence type="ECO:0000259" key="12">
    <source>
        <dbReference type="SMART" id="SM00382"/>
    </source>
</evidence>
<keyword evidence="14" id="KW-1185">Reference proteome</keyword>
<protein>
    <recommendedName>
        <fullName evidence="11">DNA polymerase III subunit gamma/tau</fullName>
        <ecNumber evidence="11">2.7.7.7</ecNumber>
    </recommendedName>
</protein>
<evidence type="ECO:0000256" key="1">
    <source>
        <dbReference type="ARBA" id="ARBA00006360"/>
    </source>
</evidence>
<evidence type="ECO:0000256" key="4">
    <source>
        <dbReference type="ARBA" id="ARBA00022705"/>
    </source>
</evidence>
<dbReference type="AlphaFoldDB" id="D5E6E1"/>
<accession>D5E6E1</accession>
<evidence type="ECO:0000256" key="9">
    <source>
        <dbReference type="ARBA" id="ARBA00022932"/>
    </source>
</evidence>
<dbReference type="SMART" id="SM00382">
    <property type="entry name" value="AAA"/>
    <property type="match status" value="1"/>
</dbReference>
<evidence type="ECO:0000256" key="11">
    <source>
        <dbReference type="RuleBase" id="RU364063"/>
    </source>
</evidence>
<reference evidence="14" key="1">
    <citation type="submission" date="2010-03" db="EMBL/GenBank/DDBJ databases">
        <title>The complete genome of Mycoplasma crocodyli MP145.</title>
        <authorList>
            <person name="Glass J.I."/>
            <person name="Durkin A.S."/>
            <person name="Hostetler J."/>
            <person name="Jackson J."/>
            <person name="Johnson J."/>
            <person name="May M.A."/>
            <person name="Paralanov V."/>
            <person name="Radune D."/>
            <person name="Szczypinski B."/>
            <person name="Brown D.R."/>
        </authorList>
    </citation>
    <scope>NUCLEOTIDE SEQUENCE [LARGE SCALE GENOMIC DNA]</scope>
    <source>
        <strain evidence="14">ATCC 51981 / MP145</strain>
    </source>
</reference>
<dbReference type="Gene3D" id="3.40.50.300">
    <property type="entry name" value="P-loop containing nucleotide triphosphate hydrolases"/>
    <property type="match status" value="1"/>
</dbReference>
<dbReference type="InterPro" id="IPR001270">
    <property type="entry name" value="ClpA/B"/>
</dbReference>
<feature type="domain" description="AAA+ ATPase" evidence="12">
    <location>
        <begin position="37"/>
        <end position="180"/>
    </location>
</feature>
<dbReference type="CDD" id="cd00009">
    <property type="entry name" value="AAA"/>
    <property type="match status" value="1"/>
</dbReference>
<gene>
    <name evidence="11 13" type="primary">dnaX</name>
    <name evidence="13" type="ordered locus">MCRO_0735</name>
</gene>
<dbReference type="InterPro" id="IPR045085">
    <property type="entry name" value="HLD_clamp_pol_III_gamma_tau"/>
</dbReference>
<evidence type="ECO:0000256" key="10">
    <source>
        <dbReference type="ARBA" id="ARBA00049244"/>
    </source>
</evidence>
<sequence>MSYQALYRKYRPTTFDEVKGQEHIVVTLKNIISSRKIGHAYIFSGPRGVGKTSVARIFANVLNCMHQEDLTKACPDCYRLIKSNIDVIEMDAASNNGVDEIRDLKEKVELLPTYGRYKIYIIDEVHMLSKGAFNALLKTLEEPPAHAIFILATTDPQKIPLTILSRSQRFNFRRIATNVLSKTLEEVLSSEAIEFEKNALQYIARLASGGLRDALSIADQAAAYGLGKIRLIDIMYSFGLTSNENLIKIINYSFKNQPKELINLFNEIKDAGIDPIQFIQGLIGIIKDWIIFQKTRETSLLETCDEGEINNLALNNDYALEYINNLYSLLKEVQKSTSPYQLIEYGLIKNINLKAEVPKIPFEIYQNEIKNQQRILEQNQPKIVEQNVPNEALKTELAEEVIKMKDQQQKDKNIEQPLFKNNQSEFMKSINEAINMTNEITINNNELNAQEEDLEQDLFTKGFKFESVTDDNQIITTQEISLEEELKNSSLTGKNTSEFSMTFTKENPLNEQEEKLEEFIDIYDTDQILNALVQSRQSIISKYEKYNEIASFSANSHLNLKEQIKLLSNLKLLCASDNFLLVYTDNDVKLNTIKNKRNTKWIQDYFVEFYGSMKSIIPVSKEAYKQAVEKFKKSNKDELKKNIKQIELPNIEGGSNNEEEDLLKKIFGSNATFIKK</sequence>
<evidence type="ECO:0000256" key="8">
    <source>
        <dbReference type="ARBA" id="ARBA00022840"/>
    </source>
</evidence>
<comment type="catalytic activity">
    <reaction evidence="10 11">
        <text>DNA(n) + a 2'-deoxyribonucleoside 5'-triphosphate = DNA(n+1) + diphosphate</text>
        <dbReference type="Rhea" id="RHEA:22508"/>
        <dbReference type="Rhea" id="RHEA-COMP:17339"/>
        <dbReference type="Rhea" id="RHEA-COMP:17340"/>
        <dbReference type="ChEBI" id="CHEBI:33019"/>
        <dbReference type="ChEBI" id="CHEBI:61560"/>
        <dbReference type="ChEBI" id="CHEBI:173112"/>
        <dbReference type="EC" id="2.7.7.7"/>
    </reaction>
</comment>
<proteinExistence type="inferred from homology"/>
<name>D5E6E1_MYCCM</name>
<dbReference type="EC" id="2.7.7.7" evidence="11"/>
<dbReference type="RefSeq" id="WP_013054457.1">
    <property type="nucleotide sequence ID" value="NC_014014.1"/>
</dbReference>
<dbReference type="InterPro" id="IPR022754">
    <property type="entry name" value="DNA_pol_III_gamma-3"/>
</dbReference>
<dbReference type="GO" id="GO:0046872">
    <property type="term" value="F:metal ion binding"/>
    <property type="evidence" value="ECO:0007669"/>
    <property type="project" value="UniProtKB-KW"/>
</dbReference>
<evidence type="ECO:0000256" key="7">
    <source>
        <dbReference type="ARBA" id="ARBA00022833"/>
    </source>
</evidence>
<dbReference type="GO" id="GO:0009360">
    <property type="term" value="C:DNA polymerase III complex"/>
    <property type="evidence" value="ECO:0007669"/>
    <property type="project" value="InterPro"/>
</dbReference>
<reference key="2">
    <citation type="submission" date="2010-03" db="EMBL/GenBank/DDBJ databases">
        <authorList>
            <person name="Ma Z."/>
            <person name="Wang X."/>
            <person name="Liu H."/>
        </authorList>
    </citation>
    <scope>NUCLEOTIDE SEQUENCE</scope>
    <source>
        <strain>MP145</strain>
    </source>
</reference>
<dbReference type="Gene3D" id="1.10.8.60">
    <property type="match status" value="1"/>
</dbReference>
<comment type="function">
    <text evidence="11">DNA polymerase III is a complex, multichain enzyme responsible for most of the replicative synthesis in bacteria. This DNA polymerase also exhibits 3' to 5' exonuclease activity.</text>
</comment>
<comment type="similarity">
    <text evidence="1 11">Belongs to the DnaX/STICHEL family.</text>
</comment>
<dbReference type="GO" id="GO:0003677">
    <property type="term" value="F:DNA binding"/>
    <property type="evidence" value="ECO:0007669"/>
    <property type="project" value="InterPro"/>
</dbReference>
<reference evidence="13 14" key="3">
    <citation type="journal article" date="2011" name="J. Bacteriol.">
        <title>Genome sequences of Mycoplasma alligatoris A21JP2T and Mycoplasma crocodyli MP145T.</title>
        <authorList>
            <person name="Brown D.R."/>
            <person name="Farmerie W.G."/>
            <person name="May M."/>
            <person name="Benders G.A."/>
            <person name="Durkin A.S."/>
            <person name="Hlavinka K."/>
            <person name="Hostetler J."/>
            <person name="Jackson J."/>
            <person name="Johnson J."/>
            <person name="Miller R.H."/>
            <person name="Paralanov V."/>
            <person name="Radune D."/>
            <person name="Szczypinski B."/>
            <person name="Glass J.I."/>
        </authorList>
    </citation>
    <scope>NUCLEOTIDE SEQUENCE [LARGE SCALE GENOMIC DNA]</scope>
    <source>
        <strain evidence="14">ATCC 51981 / MP145</strain>
    </source>
</reference>
<dbReference type="NCBIfam" id="NF004046">
    <property type="entry name" value="PRK05563.1"/>
    <property type="match status" value="1"/>
</dbReference>
<dbReference type="GO" id="GO:0005524">
    <property type="term" value="F:ATP binding"/>
    <property type="evidence" value="ECO:0007669"/>
    <property type="project" value="UniProtKB-KW"/>
</dbReference>
<evidence type="ECO:0000256" key="3">
    <source>
        <dbReference type="ARBA" id="ARBA00022695"/>
    </source>
</evidence>
<evidence type="ECO:0000313" key="14">
    <source>
        <dbReference type="Proteomes" id="UP000001845"/>
    </source>
</evidence>
<dbReference type="Pfam" id="PF22608">
    <property type="entry name" value="DNAX_ATPase_lid"/>
    <property type="match status" value="1"/>
</dbReference>
<dbReference type="InterPro" id="IPR003593">
    <property type="entry name" value="AAA+_ATPase"/>
</dbReference>
<dbReference type="GO" id="GO:0006261">
    <property type="term" value="P:DNA-templated DNA replication"/>
    <property type="evidence" value="ECO:0007669"/>
    <property type="project" value="TreeGrafter"/>
</dbReference>
<dbReference type="InterPro" id="IPR008921">
    <property type="entry name" value="DNA_pol3_clamp-load_cplx_C"/>
</dbReference>
<dbReference type="Gene3D" id="1.20.272.10">
    <property type="match status" value="1"/>
</dbReference>
<organism evidence="13 14">
    <name type="scientific">Mycoplasma crocodyli (strain ATCC 51981 / MP145)</name>
    <dbReference type="NCBI Taxonomy" id="512564"/>
    <lineage>
        <taxon>Bacteria</taxon>
        <taxon>Bacillati</taxon>
        <taxon>Mycoplasmatota</taxon>
        <taxon>Mollicutes</taxon>
        <taxon>Mycoplasmataceae</taxon>
        <taxon>Mycoplasma</taxon>
    </lineage>
</organism>
<dbReference type="KEGG" id="mcd:MCRO_0735"/>
<dbReference type="PANTHER" id="PTHR11669:SF0">
    <property type="entry name" value="PROTEIN STICHEL-LIKE 2"/>
    <property type="match status" value="1"/>
</dbReference>
<dbReference type="PANTHER" id="PTHR11669">
    <property type="entry name" value="REPLICATION FACTOR C / DNA POLYMERASE III GAMMA-TAU SUBUNIT"/>
    <property type="match status" value="1"/>
</dbReference>
<dbReference type="HOGENOM" id="CLU_006229_0_3_14"/>
<dbReference type="InterPro" id="IPR050238">
    <property type="entry name" value="DNA_Rep/Repair_Clamp_Loader"/>
</dbReference>
<dbReference type="OrthoDB" id="9810148at2"/>
<keyword evidence="7" id="KW-0862">Zinc</keyword>
<evidence type="ECO:0000256" key="5">
    <source>
        <dbReference type="ARBA" id="ARBA00022723"/>
    </source>
</evidence>
<dbReference type="Pfam" id="PF13177">
    <property type="entry name" value="DNA_pol3_delta2"/>
    <property type="match status" value="1"/>
</dbReference>
<dbReference type="InterPro" id="IPR012763">
    <property type="entry name" value="DNA_pol_III_sug/sutau_N"/>
</dbReference>
<keyword evidence="9 11" id="KW-0239">DNA-directed DNA polymerase</keyword>
<evidence type="ECO:0000256" key="2">
    <source>
        <dbReference type="ARBA" id="ARBA00022679"/>
    </source>
</evidence>
<dbReference type="eggNOG" id="COG2812">
    <property type="taxonomic scope" value="Bacteria"/>
</dbReference>
<evidence type="ECO:0000313" key="13">
    <source>
        <dbReference type="EMBL" id="ADE19681.1"/>
    </source>
</evidence>
<comment type="subunit">
    <text evidence="11">DNA polymerase III contains a core (composed of alpha, epsilon and theta chains) that associates with a tau subunit. This core dimerizes to form the POLIII' complex. PolIII' associates with the gamma complex (composed of gamma, delta, delta', psi and chi chains) and with the beta chain to form the complete DNA polymerase III complex.</text>
</comment>
<dbReference type="InterPro" id="IPR027417">
    <property type="entry name" value="P-loop_NTPase"/>
</dbReference>
<evidence type="ECO:0000256" key="6">
    <source>
        <dbReference type="ARBA" id="ARBA00022741"/>
    </source>
</evidence>
<dbReference type="GO" id="GO:0003887">
    <property type="term" value="F:DNA-directed DNA polymerase activity"/>
    <property type="evidence" value="ECO:0007669"/>
    <property type="project" value="UniProtKB-KW"/>
</dbReference>
<dbReference type="CDD" id="cd18137">
    <property type="entry name" value="HLD_clamp_pol_III_gamma_tau"/>
    <property type="match status" value="1"/>
</dbReference>
<dbReference type="SUPFAM" id="SSF48019">
    <property type="entry name" value="post-AAA+ oligomerization domain-like"/>
    <property type="match status" value="1"/>
</dbReference>
<keyword evidence="5" id="KW-0479">Metal-binding</keyword>
<dbReference type="FunFam" id="3.40.50.300:FF:000014">
    <property type="entry name" value="DNA polymerase III subunit gamma/tau"/>
    <property type="match status" value="1"/>
</dbReference>
<dbReference type="NCBIfam" id="TIGR02397">
    <property type="entry name" value="dnaX_nterm"/>
    <property type="match status" value="1"/>
</dbReference>
<keyword evidence="4 11" id="KW-0235">DNA replication</keyword>
<dbReference type="STRING" id="512564.MCRO_0735"/>
<dbReference type="EMBL" id="CP001991">
    <property type="protein sequence ID" value="ADE19681.1"/>
    <property type="molecule type" value="Genomic_DNA"/>
</dbReference>
<dbReference type="Proteomes" id="UP000001845">
    <property type="component" value="Chromosome"/>
</dbReference>
<keyword evidence="8 11" id="KW-0067">ATP-binding</keyword>
<keyword evidence="3 11" id="KW-0548">Nucleotidyltransferase</keyword>